<dbReference type="GO" id="GO:0005886">
    <property type="term" value="C:plasma membrane"/>
    <property type="evidence" value="ECO:0007669"/>
    <property type="project" value="UniProtKB-SubCell"/>
</dbReference>
<keyword evidence="5 6" id="KW-0472">Membrane</keyword>
<feature type="transmembrane region" description="Helical" evidence="6">
    <location>
        <begin position="31"/>
        <end position="51"/>
    </location>
</feature>
<dbReference type="Proteomes" id="UP001168575">
    <property type="component" value="Unassembled WGS sequence"/>
</dbReference>
<sequence>MSGYTIVNALGCLLLLTSLWVVLTKSPKKSAFVYSVQSLVLVAIFISLGATTGSTELFTWSGTAFLTKVIFVPAVVLFMLKKMGEPDEDIEPVVKPVVSVMLAIVEFAICFAVVQMIDLPAAAVVKPALAVSLAHFFIGLTCIVSQRNIVKQMFGYCLMENGSHLTLALLAPQAPELVEIGIATDAIFAVLIMAVICYRVYKNVHTLNSDELMELKG</sequence>
<gene>
    <name evidence="7" type="primary">hyfE</name>
    <name evidence="7" type="ORF">Q3982_03910</name>
</gene>
<organism evidence="7 8">
    <name type="scientific">Phoenicibacter congonensis</name>
    <dbReference type="NCBI Taxonomy" id="1944646"/>
    <lineage>
        <taxon>Bacteria</taxon>
        <taxon>Bacillati</taxon>
        <taxon>Actinomycetota</taxon>
        <taxon>Coriobacteriia</taxon>
        <taxon>Eggerthellales</taxon>
        <taxon>Eggerthellaceae</taxon>
        <taxon>Phoenicibacter</taxon>
    </lineage>
</organism>
<comment type="caution">
    <text evidence="7">The sequence shown here is derived from an EMBL/GenBank/DDBJ whole genome shotgun (WGS) entry which is preliminary data.</text>
</comment>
<dbReference type="PANTHER" id="PTHR38601:SF1">
    <property type="entry name" value="HYDROGENASE-4 COMPONENT E"/>
    <property type="match status" value="1"/>
</dbReference>
<evidence type="ECO:0000256" key="3">
    <source>
        <dbReference type="ARBA" id="ARBA00022692"/>
    </source>
</evidence>
<dbReference type="Gene3D" id="1.10.287.3510">
    <property type="match status" value="1"/>
</dbReference>
<protein>
    <submittedName>
        <fullName evidence="7">Hydrogenase 4 membrane subunit</fullName>
    </submittedName>
</protein>
<feature type="transmembrane region" description="Helical" evidence="6">
    <location>
        <begin position="57"/>
        <end position="80"/>
    </location>
</feature>
<dbReference type="InterPro" id="IPR039428">
    <property type="entry name" value="NUOK/Mnh_C1-like"/>
</dbReference>
<evidence type="ECO:0000256" key="6">
    <source>
        <dbReference type="SAM" id="Phobius"/>
    </source>
</evidence>
<accession>A0AA43RJR1</accession>
<evidence type="ECO:0000313" key="8">
    <source>
        <dbReference type="Proteomes" id="UP001168575"/>
    </source>
</evidence>
<keyword evidence="2" id="KW-1003">Cell membrane</keyword>
<dbReference type="NCBIfam" id="NF008556">
    <property type="entry name" value="PRK11492.1"/>
    <property type="match status" value="1"/>
</dbReference>
<comment type="subcellular location">
    <subcellularLocation>
        <location evidence="1">Cell membrane</location>
        <topology evidence="1">Multi-pass membrane protein</topology>
    </subcellularLocation>
</comment>
<dbReference type="AlphaFoldDB" id="A0AA43RJR1"/>
<keyword evidence="8" id="KW-1185">Reference proteome</keyword>
<evidence type="ECO:0000256" key="5">
    <source>
        <dbReference type="ARBA" id="ARBA00023136"/>
    </source>
</evidence>
<name>A0AA43RJR1_9ACTN</name>
<keyword evidence="3 6" id="KW-0812">Transmembrane</keyword>
<evidence type="ECO:0000313" key="7">
    <source>
        <dbReference type="EMBL" id="MDO4841805.1"/>
    </source>
</evidence>
<evidence type="ECO:0000256" key="4">
    <source>
        <dbReference type="ARBA" id="ARBA00022989"/>
    </source>
</evidence>
<reference evidence="7" key="1">
    <citation type="submission" date="2023-07" db="EMBL/GenBank/DDBJ databases">
        <title>Between Cages and Wild: Unraveling the Impact of Captivity on Animal Microbiomes and Antimicrobial Resistance.</title>
        <authorList>
            <person name="Schmartz G.P."/>
            <person name="Rehner J."/>
            <person name="Schuff M.J."/>
            <person name="Becker S.L."/>
            <person name="Kravczyk M."/>
            <person name="Gurevich A."/>
            <person name="Francke R."/>
            <person name="Mueller R."/>
            <person name="Keller V."/>
            <person name="Keller A."/>
        </authorList>
    </citation>
    <scope>NUCLEOTIDE SEQUENCE</scope>
    <source>
        <strain evidence="7">S12M_St_49</strain>
    </source>
</reference>
<evidence type="ECO:0000256" key="1">
    <source>
        <dbReference type="ARBA" id="ARBA00004651"/>
    </source>
</evidence>
<feature type="transmembrane region" description="Helical" evidence="6">
    <location>
        <begin position="92"/>
        <end position="117"/>
    </location>
</feature>
<dbReference type="InterPro" id="IPR038730">
    <property type="entry name" value="HyfE-like"/>
</dbReference>
<evidence type="ECO:0000256" key="2">
    <source>
        <dbReference type="ARBA" id="ARBA00022475"/>
    </source>
</evidence>
<keyword evidence="4 6" id="KW-1133">Transmembrane helix</keyword>
<dbReference type="PANTHER" id="PTHR38601">
    <property type="entry name" value="HYDROGENASE-4 COMPONENT E"/>
    <property type="match status" value="1"/>
</dbReference>
<dbReference type="Pfam" id="PF00420">
    <property type="entry name" value="Oxidored_q2"/>
    <property type="match status" value="1"/>
</dbReference>
<proteinExistence type="predicted"/>
<dbReference type="EMBL" id="JAUMVS010000050">
    <property type="protein sequence ID" value="MDO4841805.1"/>
    <property type="molecule type" value="Genomic_DNA"/>
</dbReference>
<feature type="transmembrane region" description="Helical" evidence="6">
    <location>
        <begin position="123"/>
        <end position="144"/>
    </location>
</feature>
<feature type="transmembrane region" description="Helical" evidence="6">
    <location>
        <begin position="6"/>
        <end position="24"/>
    </location>
</feature>